<organism evidence="1 2">
    <name type="scientific">Magnetospirillum aberrantis SpK</name>
    <dbReference type="NCBI Taxonomy" id="908842"/>
    <lineage>
        <taxon>Bacteria</taxon>
        <taxon>Pseudomonadati</taxon>
        <taxon>Pseudomonadota</taxon>
        <taxon>Alphaproteobacteria</taxon>
        <taxon>Rhodospirillales</taxon>
        <taxon>Rhodospirillaceae</taxon>
        <taxon>Magnetospirillum</taxon>
    </lineage>
</organism>
<dbReference type="RefSeq" id="WP_163680195.1">
    <property type="nucleotide sequence ID" value="NZ_JAAIYP010000038.1"/>
</dbReference>
<dbReference type="Proteomes" id="UP000480684">
    <property type="component" value="Unassembled WGS sequence"/>
</dbReference>
<dbReference type="AlphaFoldDB" id="A0A7C9UWW8"/>
<protein>
    <recommendedName>
        <fullName evidence="3">FCP1 homology domain-containing protein</fullName>
    </recommendedName>
</protein>
<accession>A0A7C9UWW8</accession>
<keyword evidence="2" id="KW-1185">Reference proteome</keyword>
<reference evidence="1 2" key="1">
    <citation type="submission" date="2020-02" db="EMBL/GenBank/DDBJ databases">
        <authorList>
            <person name="Dziuba M."/>
            <person name="Kuznetsov B."/>
            <person name="Mardanov A."/>
            <person name="Ravin N."/>
            <person name="Grouzdev D."/>
        </authorList>
    </citation>
    <scope>NUCLEOTIDE SEQUENCE [LARGE SCALE GENOMIC DNA]</scope>
    <source>
        <strain evidence="1 2">SpK</strain>
    </source>
</reference>
<evidence type="ECO:0000313" key="1">
    <source>
        <dbReference type="EMBL" id="NFV80989.1"/>
    </source>
</evidence>
<name>A0A7C9UWW8_9PROT</name>
<sequence>MAVLYLDIDGPLLRSAVPGAVWNAGWEIAPHAGAFLRWAVEHHTPYWLTTRDRSGSHAGIVRAFRECSNWDDALEPLLLRITPLRWDASKAAAINMQADFYWIDDDPGPFDLMLLEQQGRRDRWIEANTDVFPDALLAVMAVIDVLTNAYFAPT</sequence>
<gene>
    <name evidence="1" type="ORF">G4223_12800</name>
</gene>
<evidence type="ECO:0000313" key="2">
    <source>
        <dbReference type="Proteomes" id="UP000480684"/>
    </source>
</evidence>
<proteinExistence type="predicted"/>
<evidence type="ECO:0008006" key="3">
    <source>
        <dbReference type="Google" id="ProtNLM"/>
    </source>
</evidence>
<dbReference type="EMBL" id="JAAIYP010000038">
    <property type="protein sequence ID" value="NFV80989.1"/>
    <property type="molecule type" value="Genomic_DNA"/>
</dbReference>
<comment type="caution">
    <text evidence="1">The sequence shown here is derived from an EMBL/GenBank/DDBJ whole genome shotgun (WGS) entry which is preliminary data.</text>
</comment>